<dbReference type="PRINTS" id="PR00035">
    <property type="entry name" value="HTHGNTR"/>
</dbReference>
<dbReference type="GO" id="GO:0045892">
    <property type="term" value="P:negative regulation of DNA-templated transcription"/>
    <property type="evidence" value="ECO:0007669"/>
    <property type="project" value="TreeGrafter"/>
</dbReference>
<evidence type="ECO:0000259" key="4">
    <source>
        <dbReference type="PROSITE" id="PS50949"/>
    </source>
</evidence>
<dbReference type="PANTHER" id="PTHR44846:SF1">
    <property type="entry name" value="MANNOSYL-D-GLYCERATE TRANSPORT_METABOLISM SYSTEM REPRESSOR MNGR-RELATED"/>
    <property type="match status" value="1"/>
</dbReference>
<proteinExistence type="predicted"/>
<evidence type="ECO:0000256" key="3">
    <source>
        <dbReference type="ARBA" id="ARBA00023163"/>
    </source>
</evidence>
<evidence type="ECO:0000313" key="5">
    <source>
        <dbReference type="EMBL" id="MCC2229735.1"/>
    </source>
</evidence>
<evidence type="ECO:0000256" key="1">
    <source>
        <dbReference type="ARBA" id="ARBA00023015"/>
    </source>
</evidence>
<dbReference type="GO" id="GO:0003677">
    <property type="term" value="F:DNA binding"/>
    <property type="evidence" value="ECO:0007669"/>
    <property type="project" value="UniProtKB-KW"/>
</dbReference>
<accession>A0AAE3JDZ2</accession>
<dbReference type="PANTHER" id="PTHR44846">
    <property type="entry name" value="MANNOSYL-D-GLYCERATE TRANSPORT/METABOLISM SYSTEM REPRESSOR MNGR-RELATED"/>
    <property type="match status" value="1"/>
</dbReference>
<reference evidence="5" key="1">
    <citation type="submission" date="2021-10" db="EMBL/GenBank/DDBJ databases">
        <title>Anaerobic single-cell dispensing facilitates the cultivation of human gut bacteria.</title>
        <authorList>
            <person name="Afrizal A."/>
        </authorList>
    </citation>
    <scope>NUCLEOTIDE SEQUENCE</scope>
    <source>
        <strain evidence="5">CLA-AA-H215</strain>
    </source>
</reference>
<gene>
    <name evidence="5" type="ORF">LKD81_01795</name>
</gene>
<protein>
    <submittedName>
        <fullName evidence="5">GntR family transcriptional regulator</fullName>
    </submittedName>
</protein>
<dbReference type="Proteomes" id="UP001198182">
    <property type="component" value="Unassembled WGS sequence"/>
</dbReference>
<dbReference type="InterPro" id="IPR050679">
    <property type="entry name" value="Bact_HTH_transcr_reg"/>
</dbReference>
<dbReference type="RefSeq" id="WP_308452523.1">
    <property type="nucleotide sequence ID" value="NZ_JAJEQR010000004.1"/>
</dbReference>
<dbReference type="InterPro" id="IPR011663">
    <property type="entry name" value="UTRA"/>
</dbReference>
<dbReference type="FunFam" id="1.10.10.10:FF:000079">
    <property type="entry name" value="GntR family transcriptional regulator"/>
    <property type="match status" value="1"/>
</dbReference>
<evidence type="ECO:0000313" key="6">
    <source>
        <dbReference type="Proteomes" id="UP001198182"/>
    </source>
</evidence>
<feature type="domain" description="HTH gntR-type" evidence="4">
    <location>
        <begin position="9"/>
        <end position="77"/>
    </location>
</feature>
<evidence type="ECO:0000256" key="2">
    <source>
        <dbReference type="ARBA" id="ARBA00023125"/>
    </source>
</evidence>
<dbReference type="InterPro" id="IPR036390">
    <property type="entry name" value="WH_DNA-bd_sf"/>
</dbReference>
<dbReference type="Gene3D" id="3.40.1410.10">
    <property type="entry name" value="Chorismate lyase-like"/>
    <property type="match status" value="1"/>
</dbReference>
<dbReference type="InterPro" id="IPR028978">
    <property type="entry name" value="Chorismate_lyase_/UTRA_dom_sf"/>
</dbReference>
<dbReference type="SMART" id="SM00866">
    <property type="entry name" value="UTRA"/>
    <property type="match status" value="1"/>
</dbReference>
<dbReference type="SUPFAM" id="SSF46785">
    <property type="entry name" value="Winged helix' DNA-binding domain"/>
    <property type="match status" value="1"/>
</dbReference>
<keyword evidence="6" id="KW-1185">Reference proteome</keyword>
<dbReference type="EMBL" id="JAJEQR010000004">
    <property type="protein sequence ID" value="MCC2229735.1"/>
    <property type="molecule type" value="Genomic_DNA"/>
</dbReference>
<dbReference type="Pfam" id="PF07702">
    <property type="entry name" value="UTRA"/>
    <property type="match status" value="1"/>
</dbReference>
<keyword evidence="1" id="KW-0805">Transcription regulation</keyword>
<dbReference type="GO" id="GO:0003700">
    <property type="term" value="F:DNA-binding transcription factor activity"/>
    <property type="evidence" value="ECO:0007669"/>
    <property type="project" value="InterPro"/>
</dbReference>
<dbReference type="SUPFAM" id="SSF64288">
    <property type="entry name" value="Chorismate lyase-like"/>
    <property type="match status" value="1"/>
</dbReference>
<comment type="caution">
    <text evidence="5">The sequence shown here is derived from an EMBL/GenBank/DDBJ whole genome shotgun (WGS) entry which is preliminary data.</text>
</comment>
<dbReference type="PROSITE" id="PS50949">
    <property type="entry name" value="HTH_GNTR"/>
    <property type="match status" value="1"/>
</dbReference>
<dbReference type="CDD" id="cd07377">
    <property type="entry name" value="WHTH_GntR"/>
    <property type="match status" value="1"/>
</dbReference>
<dbReference type="SMART" id="SM00345">
    <property type="entry name" value="HTH_GNTR"/>
    <property type="match status" value="1"/>
</dbReference>
<organism evidence="5 6">
    <name type="scientific">Hominifimenecus microfluidus</name>
    <dbReference type="NCBI Taxonomy" id="2885348"/>
    <lineage>
        <taxon>Bacteria</taxon>
        <taxon>Bacillati</taxon>
        <taxon>Bacillota</taxon>
        <taxon>Clostridia</taxon>
        <taxon>Lachnospirales</taxon>
        <taxon>Lachnospiraceae</taxon>
        <taxon>Hominifimenecus</taxon>
    </lineage>
</organism>
<name>A0AAE3JDZ2_9FIRM</name>
<dbReference type="Gene3D" id="1.10.10.10">
    <property type="entry name" value="Winged helix-like DNA-binding domain superfamily/Winged helix DNA-binding domain"/>
    <property type="match status" value="1"/>
</dbReference>
<dbReference type="Pfam" id="PF00392">
    <property type="entry name" value="GntR"/>
    <property type="match status" value="1"/>
</dbReference>
<sequence>MGLDNQGSQPLYKQLEEKIIQDIENGIYRKGQKIPTEKELSQMYDVSRITVRKALEEITKQGILERHAGKGTYVASVKLQRSIATFMSFTECCEAQGLKPGARMIKNVIEDATAEDCDTLEIEPESKVLAIDRIRYADGVPVSLEQGRFTEDYFYLLQENLNDCSLFQILREKYGITLTSGKNILELAYASFEVSRYLQIPSRSPLLLMSGLIMDGNGKNVFYSKQYIVGDKFKFYL</sequence>
<dbReference type="InterPro" id="IPR000524">
    <property type="entry name" value="Tscrpt_reg_HTH_GntR"/>
</dbReference>
<dbReference type="AlphaFoldDB" id="A0AAE3JDZ2"/>
<keyword evidence="3" id="KW-0804">Transcription</keyword>
<keyword evidence="2" id="KW-0238">DNA-binding</keyword>
<dbReference type="InterPro" id="IPR036388">
    <property type="entry name" value="WH-like_DNA-bd_sf"/>
</dbReference>